<dbReference type="InterPro" id="IPR003409">
    <property type="entry name" value="MORN"/>
</dbReference>
<keyword evidence="4" id="KW-1185">Reference proteome</keyword>
<dbReference type="EMBL" id="AGNL01027575">
    <property type="protein sequence ID" value="EJK57636.1"/>
    <property type="molecule type" value="Genomic_DNA"/>
</dbReference>
<proteinExistence type="predicted"/>
<gene>
    <name evidence="3" type="ORF">THAOC_22298</name>
</gene>
<dbReference type="PANTHER" id="PTHR23084:SF263">
    <property type="entry name" value="MORN REPEAT-CONTAINING PROTEIN 1"/>
    <property type="match status" value="1"/>
</dbReference>
<keyword evidence="1" id="KW-0677">Repeat</keyword>
<dbReference type="PANTHER" id="PTHR23084">
    <property type="entry name" value="PHOSPHATIDYLINOSITOL-4-PHOSPHATE 5-KINASE RELATED"/>
    <property type="match status" value="1"/>
</dbReference>
<evidence type="ECO:0000313" key="4">
    <source>
        <dbReference type="Proteomes" id="UP000266841"/>
    </source>
</evidence>
<evidence type="ECO:0000313" key="3">
    <source>
        <dbReference type="EMBL" id="EJK57636.1"/>
    </source>
</evidence>
<evidence type="ECO:0000256" key="1">
    <source>
        <dbReference type="ARBA" id="ARBA00022737"/>
    </source>
</evidence>
<organism evidence="3 4">
    <name type="scientific">Thalassiosira oceanica</name>
    <name type="common">Marine diatom</name>
    <dbReference type="NCBI Taxonomy" id="159749"/>
    <lineage>
        <taxon>Eukaryota</taxon>
        <taxon>Sar</taxon>
        <taxon>Stramenopiles</taxon>
        <taxon>Ochrophyta</taxon>
        <taxon>Bacillariophyta</taxon>
        <taxon>Coscinodiscophyceae</taxon>
        <taxon>Thalassiosirophycidae</taxon>
        <taxon>Thalassiosirales</taxon>
        <taxon>Thalassiosiraceae</taxon>
        <taxon>Thalassiosira</taxon>
    </lineage>
</organism>
<accession>K0S9P8</accession>
<feature type="compositionally biased region" description="Basic and acidic residues" evidence="2">
    <location>
        <begin position="111"/>
        <end position="137"/>
    </location>
</feature>
<dbReference type="OrthoDB" id="270720at2759"/>
<feature type="region of interest" description="Disordered" evidence="2">
    <location>
        <begin position="33"/>
        <end position="78"/>
    </location>
</feature>
<dbReference type="AlphaFoldDB" id="K0S9P8"/>
<sequence>MLMTPFRACVDPYLGCGLPVVDVGGVNRPQLFGSNFCPPPPNLATLRARPPPRLPKPAPARHHTSQNRSPPEDRSDNRVVYGRAESTPFHFRAIGMDGHPPLQSSDDTPPPDDRLDEDARAIRDSAHDHPRGDEIRTGESYFQRRGSRAPRDNEEEEPPRQRRRVEWVVYTGQVLGGKLNGTGKKTLACGIVAEGVFVDGRLNGRGKRTIAQGAVFEGVFVDGSFREGMKTYADGEVQEGVWVINEDGYHRLHGRGKVTLKNRIMQEGVFVDHRLHEGKVTFPNSHVDEGVFVNKRLHGQGKKTYVDGGVLEGGNFVNGFLDAGTSRNFKRMDGGTYTGLLVDGHFHKGKVTFADGEVLEGVFDNNCLKGKLTFPHREVHEGVFDKEVHEGVFRVNNDGTLCLHGPVKITCDGCYEGEFANGILFQGTSTNSRLANGGTHTGKVTLPDPEGLGLEVHEGVFGDGCLNGHGKVTAATFSEEGNFVGGELNGPDILTYADGGVLKGTFVDGHIHAGTAENVKCLTSDDIYTGFAYRVPRPHCRRPDYFNLDHAFPHFVPPLVEVEHVPVEEPPVRHSPVPVHRPGDRRRLLRAERRQALDVRRPTLAARGVVPDGPRQARVQLGVQ</sequence>
<feature type="non-terminal residue" evidence="3">
    <location>
        <position position="624"/>
    </location>
</feature>
<dbReference type="SUPFAM" id="SSF82185">
    <property type="entry name" value="Histone H3 K4-specific methyltransferase SET7/9 N-terminal domain"/>
    <property type="match status" value="4"/>
</dbReference>
<evidence type="ECO:0000256" key="2">
    <source>
        <dbReference type="SAM" id="MobiDB-lite"/>
    </source>
</evidence>
<feature type="region of interest" description="Disordered" evidence="2">
    <location>
        <begin position="91"/>
        <end position="161"/>
    </location>
</feature>
<reference evidence="3 4" key="1">
    <citation type="journal article" date="2012" name="Genome Biol.">
        <title>Genome and low-iron response of an oceanic diatom adapted to chronic iron limitation.</title>
        <authorList>
            <person name="Lommer M."/>
            <person name="Specht M."/>
            <person name="Roy A.S."/>
            <person name="Kraemer L."/>
            <person name="Andreson R."/>
            <person name="Gutowska M.A."/>
            <person name="Wolf J."/>
            <person name="Bergner S.V."/>
            <person name="Schilhabel M.B."/>
            <person name="Klostermeier U.C."/>
            <person name="Beiko R.G."/>
            <person name="Rosenstiel P."/>
            <person name="Hippler M."/>
            <person name="Laroche J."/>
        </authorList>
    </citation>
    <scope>NUCLEOTIDE SEQUENCE [LARGE SCALE GENOMIC DNA]</scope>
    <source>
        <strain evidence="3 4">CCMP1005</strain>
    </source>
</reference>
<feature type="compositionally biased region" description="Pro residues" evidence="2">
    <location>
        <begin position="49"/>
        <end position="58"/>
    </location>
</feature>
<dbReference type="Pfam" id="PF02493">
    <property type="entry name" value="MORN"/>
    <property type="match status" value="3"/>
</dbReference>
<protein>
    <submittedName>
        <fullName evidence="3">Uncharacterized protein</fullName>
    </submittedName>
</protein>
<dbReference type="Gene3D" id="2.20.110.10">
    <property type="entry name" value="Histone H3 K4-specific methyltransferase SET7/9 N-terminal domain"/>
    <property type="match status" value="2"/>
</dbReference>
<name>K0S9P8_THAOC</name>
<comment type="caution">
    <text evidence="3">The sequence shown here is derived from an EMBL/GenBank/DDBJ whole genome shotgun (WGS) entry which is preliminary data.</text>
</comment>
<dbReference type="eggNOG" id="KOG0231">
    <property type="taxonomic scope" value="Eukaryota"/>
</dbReference>
<dbReference type="Proteomes" id="UP000266841">
    <property type="component" value="Unassembled WGS sequence"/>
</dbReference>